<dbReference type="Pfam" id="PF01292">
    <property type="entry name" value="Ni_hydr_CYTB"/>
    <property type="match status" value="1"/>
</dbReference>
<keyword evidence="5" id="KW-0349">Heme</keyword>
<dbReference type="Proteomes" id="UP000662572">
    <property type="component" value="Unassembled WGS sequence"/>
</dbReference>
<organism evidence="15 16">
    <name type="scientific">Asticcacaulis endophyticus</name>
    <dbReference type="NCBI Taxonomy" id="1395890"/>
    <lineage>
        <taxon>Bacteria</taxon>
        <taxon>Pseudomonadati</taxon>
        <taxon>Pseudomonadota</taxon>
        <taxon>Alphaproteobacteria</taxon>
        <taxon>Caulobacterales</taxon>
        <taxon>Caulobacteraceae</taxon>
        <taxon>Asticcacaulis</taxon>
    </lineage>
</organism>
<feature type="transmembrane region" description="Helical" evidence="13">
    <location>
        <begin position="12"/>
        <end position="31"/>
    </location>
</feature>
<dbReference type="InterPro" id="IPR016174">
    <property type="entry name" value="Di-haem_cyt_TM"/>
</dbReference>
<keyword evidence="7" id="KW-0479">Metal-binding</keyword>
<evidence type="ECO:0000256" key="7">
    <source>
        <dbReference type="ARBA" id="ARBA00022723"/>
    </source>
</evidence>
<feature type="transmembrane region" description="Helical" evidence="13">
    <location>
        <begin position="87"/>
        <end position="111"/>
    </location>
</feature>
<feature type="transmembrane region" description="Helical" evidence="13">
    <location>
        <begin position="188"/>
        <end position="207"/>
    </location>
</feature>
<evidence type="ECO:0000256" key="6">
    <source>
        <dbReference type="ARBA" id="ARBA00022692"/>
    </source>
</evidence>
<dbReference type="InterPro" id="IPR036761">
    <property type="entry name" value="TTHA0802/YceI-like_sf"/>
</dbReference>
<keyword evidence="16" id="KW-1185">Reference proteome</keyword>
<reference evidence="15" key="2">
    <citation type="submission" date="2020-09" db="EMBL/GenBank/DDBJ databases">
        <authorList>
            <person name="Sun Q."/>
            <person name="Kim S."/>
        </authorList>
    </citation>
    <scope>NUCLEOTIDE SEQUENCE</scope>
    <source>
        <strain evidence="15">KCTC 32296</strain>
    </source>
</reference>
<dbReference type="AlphaFoldDB" id="A0A918UW29"/>
<dbReference type="SUPFAM" id="SSF81342">
    <property type="entry name" value="Transmembrane di-heme cytochromes"/>
    <property type="match status" value="1"/>
</dbReference>
<dbReference type="GO" id="GO:0046872">
    <property type="term" value="F:metal ion binding"/>
    <property type="evidence" value="ECO:0007669"/>
    <property type="project" value="UniProtKB-KW"/>
</dbReference>
<gene>
    <name evidence="15" type="ORF">GCM10011273_24830</name>
</gene>
<evidence type="ECO:0000256" key="13">
    <source>
        <dbReference type="SAM" id="Phobius"/>
    </source>
</evidence>
<keyword evidence="8" id="KW-0249">Electron transport</keyword>
<comment type="subcellular location">
    <subcellularLocation>
        <location evidence="2">Cell membrane</location>
        <topology evidence="2">Multi-pass membrane protein</topology>
    </subcellularLocation>
</comment>
<dbReference type="PANTHER" id="PTHR30529:SF6">
    <property type="entry name" value="BLL0291 PROTEIN"/>
    <property type="match status" value="1"/>
</dbReference>
<reference evidence="15" key="1">
    <citation type="journal article" date="2014" name="Int. J. Syst. Evol. Microbiol.">
        <title>Complete genome sequence of Corynebacterium casei LMG S-19264T (=DSM 44701T), isolated from a smear-ripened cheese.</title>
        <authorList>
            <consortium name="US DOE Joint Genome Institute (JGI-PGF)"/>
            <person name="Walter F."/>
            <person name="Albersmeier A."/>
            <person name="Kalinowski J."/>
            <person name="Ruckert C."/>
        </authorList>
    </citation>
    <scope>NUCLEOTIDE SEQUENCE</scope>
    <source>
        <strain evidence="15">KCTC 32296</strain>
    </source>
</reference>
<protein>
    <submittedName>
        <fullName evidence="15">Cytochrome b561</fullName>
    </submittedName>
</protein>
<evidence type="ECO:0000256" key="10">
    <source>
        <dbReference type="ARBA" id="ARBA00023004"/>
    </source>
</evidence>
<evidence type="ECO:0000256" key="1">
    <source>
        <dbReference type="ARBA" id="ARBA00001970"/>
    </source>
</evidence>
<evidence type="ECO:0000256" key="3">
    <source>
        <dbReference type="ARBA" id="ARBA00022448"/>
    </source>
</evidence>
<keyword evidence="9 13" id="KW-1133">Transmembrane helix</keyword>
<dbReference type="InterPro" id="IPR011577">
    <property type="entry name" value="Cyt_b561_bac/Ni-Hgenase"/>
</dbReference>
<evidence type="ECO:0000256" key="5">
    <source>
        <dbReference type="ARBA" id="ARBA00022617"/>
    </source>
</evidence>
<sequence length="427" mass="46372">MPVETYNRYSRWLHWLIAGLIIFMIILGWRLEDEDAGRFARFQLHKSIGITILFLSFIRLGLRFAYKAPPEVDGPKWQMAAAKAVHWGFYVAMIGLPLTGWAMVSASPMAIKTVLYGIMPWPHLPVPASEQAHDAWEAAHGILAKLITYVLIPLHIGAALKHHVIDKDNTITRMVPGLTPKPLLNWRWIIPAATVGIAIISGALIFGGAKPETPPTSEAVTADVAPVEGIASSSEASEMVSAVAASEVSSLSVTAPAVTKWTVDKAKTRLDFVTSFQGGNIRGRFSDYSADIRFDPVALDTSSIKVVINLNSVSTDDAERDNTLKSDSFFNVASHPKATFEAKSFTKISETRFVAKGKLTLHGQTKSFDLPFNLKITESGVKKVANVTAQADLDRLGFGVGSGDWASTDQIPADVKLDFTLSASAVK</sequence>
<dbReference type="EMBL" id="BMZB01000003">
    <property type="protein sequence ID" value="GGZ37428.1"/>
    <property type="molecule type" value="Genomic_DNA"/>
</dbReference>
<dbReference type="GO" id="GO:0020037">
    <property type="term" value="F:heme binding"/>
    <property type="evidence" value="ECO:0007669"/>
    <property type="project" value="TreeGrafter"/>
</dbReference>
<keyword evidence="11 13" id="KW-0472">Membrane</keyword>
<keyword evidence="3" id="KW-0813">Transport</keyword>
<comment type="caution">
    <text evidence="15">The sequence shown here is derived from an EMBL/GenBank/DDBJ whole genome shotgun (WGS) entry which is preliminary data.</text>
</comment>
<dbReference type="RefSeq" id="WP_189487015.1">
    <property type="nucleotide sequence ID" value="NZ_BMZB01000003.1"/>
</dbReference>
<feature type="transmembrane region" description="Helical" evidence="13">
    <location>
        <begin position="43"/>
        <end position="66"/>
    </location>
</feature>
<evidence type="ECO:0000256" key="12">
    <source>
        <dbReference type="ARBA" id="ARBA00037975"/>
    </source>
</evidence>
<dbReference type="GO" id="GO:0005886">
    <property type="term" value="C:plasma membrane"/>
    <property type="evidence" value="ECO:0007669"/>
    <property type="project" value="UniProtKB-SubCell"/>
</dbReference>
<evidence type="ECO:0000313" key="16">
    <source>
        <dbReference type="Proteomes" id="UP000662572"/>
    </source>
</evidence>
<comment type="cofactor">
    <cofactor evidence="1">
        <name>heme b</name>
        <dbReference type="ChEBI" id="CHEBI:60344"/>
    </cofactor>
</comment>
<keyword evidence="6 13" id="KW-0812">Transmembrane</keyword>
<evidence type="ECO:0000313" key="15">
    <source>
        <dbReference type="EMBL" id="GGZ37428.1"/>
    </source>
</evidence>
<name>A0A918UW29_9CAUL</name>
<evidence type="ECO:0000256" key="9">
    <source>
        <dbReference type="ARBA" id="ARBA00022989"/>
    </source>
</evidence>
<evidence type="ECO:0000256" key="2">
    <source>
        <dbReference type="ARBA" id="ARBA00004651"/>
    </source>
</evidence>
<dbReference type="SMART" id="SM00867">
    <property type="entry name" value="YceI"/>
    <property type="match status" value="1"/>
</dbReference>
<evidence type="ECO:0000256" key="8">
    <source>
        <dbReference type="ARBA" id="ARBA00022982"/>
    </source>
</evidence>
<dbReference type="PANTHER" id="PTHR30529">
    <property type="entry name" value="CYTOCHROME B561"/>
    <property type="match status" value="1"/>
</dbReference>
<dbReference type="InterPro" id="IPR052168">
    <property type="entry name" value="Cytochrome_b561_oxidase"/>
</dbReference>
<dbReference type="SUPFAM" id="SSF101874">
    <property type="entry name" value="YceI-like"/>
    <property type="match status" value="1"/>
</dbReference>
<comment type="similarity">
    <text evidence="12">Belongs to the cytochrome b561 family.</text>
</comment>
<dbReference type="GO" id="GO:0009055">
    <property type="term" value="F:electron transfer activity"/>
    <property type="evidence" value="ECO:0007669"/>
    <property type="project" value="InterPro"/>
</dbReference>
<dbReference type="GO" id="GO:0022904">
    <property type="term" value="P:respiratory electron transport chain"/>
    <property type="evidence" value="ECO:0007669"/>
    <property type="project" value="InterPro"/>
</dbReference>
<evidence type="ECO:0000259" key="14">
    <source>
        <dbReference type="SMART" id="SM00867"/>
    </source>
</evidence>
<proteinExistence type="inferred from homology"/>
<evidence type="ECO:0000256" key="11">
    <source>
        <dbReference type="ARBA" id="ARBA00023136"/>
    </source>
</evidence>
<keyword evidence="10" id="KW-0408">Iron</keyword>
<evidence type="ECO:0000256" key="4">
    <source>
        <dbReference type="ARBA" id="ARBA00022475"/>
    </source>
</evidence>
<dbReference type="Pfam" id="PF04264">
    <property type="entry name" value="YceI"/>
    <property type="match status" value="1"/>
</dbReference>
<dbReference type="Gene3D" id="2.40.128.110">
    <property type="entry name" value="Lipid/polyisoprenoid-binding, YceI-like"/>
    <property type="match status" value="1"/>
</dbReference>
<accession>A0A918UW29</accession>
<keyword evidence="4" id="KW-1003">Cell membrane</keyword>
<dbReference type="InterPro" id="IPR007372">
    <property type="entry name" value="Lipid/polyisoprenoid-bd_YceI"/>
</dbReference>
<dbReference type="Gene3D" id="1.20.950.20">
    <property type="entry name" value="Transmembrane di-heme cytochromes, Chain C"/>
    <property type="match status" value="1"/>
</dbReference>
<feature type="domain" description="Lipid/polyisoprenoid-binding YceI-like" evidence="14">
    <location>
        <begin position="260"/>
        <end position="424"/>
    </location>
</feature>